<organism evidence="1 2">
    <name type="scientific">Devosia nanyangense</name>
    <dbReference type="NCBI Taxonomy" id="1228055"/>
    <lineage>
        <taxon>Bacteria</taxon>
        <taxon>Pseudomonadati</taxon>
        <taxon>Pseudomonadota</taxon>
        <taxon>Alphaproteobacteria</taxon>
        <taxon>Hyphomicrobiales</taxon>
        <taxon>Devosiaceae</taxon>
        <taxon>Devosia</taxon>
    </lineage>
</organism>
<reference evidence="1" key="1">
    <citation type="submission" date="2020-07" db="EMBL/GenBank/DDBJ databases">
        <title>Huge and variable diversity of episymbiotic CPR bacteria and DPANN archaea in groundwater ecosystems.</title>
        <authorList>
            <person name="He C.Y."/>
            <person name="Keren R."/>
            <person name="Whittaker M."/>
            <person name="Farag I.F."/>
            <person name="Doudna J."/>
            <person name="Cate J.H.D."/>
            <person name="Banfield J.F."/>
        </authorList>
    </citation>
    <scope>NUCLEOTIDE SEQUENCE</scope>
    <source>
        <strain evidence="1">NC_groundwater_1586_Pr3_B-0.1um_66_15</strain>
    </source>
</reference>
<sequence>MAAIIEKQIKNATVEGGGRLSSYVTIQKLTKSTTYKATRNKLICNIFVTVRGTGGTANVRGKYTFQQFAGGKLTAEWSLSY</sequence>
<protein>
    <submittedName>
        <fullName evidence="1">Uncharacterized protein</fullName>
    </submittedName>
</protein>
<comment type="caution">
    <text evidence="1">The sequence shown here is derived from an EMBL/GenBank/DDBJ whole genome shotgun (WGS) entry which is preliminary data.</text>
</comment>
<gene>
    <name evidence="1" type="ORF">HY834_01645</name>
</gene>
<name>A0A933KXG2_9HYPH</name>
<dbReference type="AlphaFoldDB" id="A0A933KXG2"/>
<dbReference type="EMBL" id="JACRAF010000005">
    <property type="protein sequence ID" value="MBI4920424.1"/>
    <property type="molecule type" value="Genomic_DNA"/>
</dbReference>
<evidence type="ECO:0000313" key="1">
    <source>
        <dbReference type="EMBL" id="MBI4920424.1"/>
    </source>
</evidence>
<proteinExistence type="predicted"/>
<accession>A0A933KXG2</accession>
<evidence type="ECO:0000313" key="2">
    <source>
        <dbReference type="Proteomes" id="UP000782610"/>
    </source>
</evidence>
<dbReference type="Proteomes" id="UP000782610">
    <property type="component" value="Unassembled WGS sequence"/>
</dbReference>